<gene>
    <name evidence="1" type="ORF">E1757_30905</name>
</gene>
<evidence type="ECO:0000313" key="1">
    <source>
        <dbReference type="EMBL" id="TDF91968.1"/>
    </source>
</evidence>
<dbReference type="Proteomes" id="UP000295636">
    <property type="component" value="Unassembled WGS sequence"/>
</dbReference>
<name>A0A4R5KBR8_9BACL</name>
<reference evidence="1 2" key="1">
    <citation type="submission" date="2019-03" db="EMBL/GenBank/DDBJ databases">
        <title>This is whole genome sequence of Paenibacillus sp MS74 strain.</title>
        <authorList>
            <person name="Trinh H.N."/>
        </authorList>
    </citation>
    <scope>NUCLEOTIDE SEQUENCE [LARGE SCALE GENOMIC DNA]</scope>
    <source>
        <strain evidence="1 2">MS74</strain>
    </source>
</reference>
<evidence type="ECO:0000313" key="2">
    <source>
        <dbReference type="Proteomes" id="UP000295636"/>
    </source>
</evidence>
<proteinExistence type="predicted"/>
<dbReference type="InterPro" id="IPR029475">
    <property type="entry name" value="DUF6807"/>
</dbReference>
<dbReference type="AlphaFoldDB" id="A0A4R5KBR8"/>
<comment type="caution">
    <text evidence="1">The sequence shown here is derived from an EMBL/GenBank/DDBJ whole genome shotgun (WGS) entry which is preliminary data.</text>
</comment>
<sequence length="282" mass="31459">MNDISKDGLRVSHSEHRVCIYRSGGEEPILVQNAEPDKRPFIHPIAAPDGAGVLTENAPPHHPWQHGLYVGLNDVNGIGFWEEGVRGNPSDGTFHPKPLQPAVMKDNQAGWTVETDWKHPSGEVMLAETQAWTLRDLGTAYLLDLEWTLQAKKELTFGRHEYGGLFIRMPYRKESGGNAMNSEGLQNAEAEGKRARWVAVSMPIEGRIGMAGVAFMDHPDNPEHPVPWRVDGQLGISPSRCIAGEWKLGLGQSQLFKHRVFVFTGAADMEQMEENWKLYAYA</sequence>
<dbReference type="RefSeq" id="WP_133235572.1">
    <property type="nucleotide sequence ID" value="NZ_SMRT01000023.1"/>
</dbReference>
<accession>A0A4R5KBR8</accession>
<dbReference type="Pfam" id="PF14100">
    <property type="entry name" value="DUF6807"/>
    <property type="match status" value="1"/>
</dbReference>
<protein>
    <recommendedName>
        <fullName evidence="3">Methane oxygenase PmoA</fullName>
    </recommendedName>
</protein>
<keyword evidence="2" id="KW-1185">Reference proteome</keyword>
<evidence type="ECO:0008006" key="3">
    <source>
        <dbReference type="Google" id="ProtNLM"/>
    </source>
</evidence>
<dbReference type="EMBL" id="SMRT01000023">
    <property type="protein sequence ID" value="TDF91968.1"/>
    <property type="molecule type" value="Genomic_DNA"/>
</dbReference>
<dbReference type="OrthoDB" id="2540540at2"/>
<organism evidence="1 2">
    <name type="scientific">Paenibacillus piri</name>
    <dbReference type="NCBI Taxonomy" id="2547395"/>
    <lineage>
        <taxon>Bacteria</taxon>
        <taxon>Bacillati</taxon>
        <taxon>Bacillota</taxon>
        <taxon>Bacilli</taxon>
        <taxon>Bacillales</taxon>
        <taxon>Paenibacillaceae</taxon>
        <taxon>Paenibacillus</taxon>
    </lineage>
</organism>